<feature type="domain" description="VOC" evidence="2">
    <location>
        <begin position="2"/>
        <end position="149"/>
    </location>
</feature>
<dbReference type="PROSITE" id="PS51819">
    <property type="entry name" value="VOC"/>
    <property type="match status" value="1"/>
</dbReference>
<reference evidence="3" key="2">
    <citation type="journal article" date="2021" name="Microbiome">
        <title>Successional dynamics and alternative stable states in a saline activated sludge microbial community over 9 years.</title>
        <authorList>
            <person name="Wang Y."/>
            <person name="Ye J."/>
            <person name="Ju F."/>
            <person name="Liu L."/>
            <person name="Boyd J.A."/>
            <person name="Deng Y."/>
            <person name="Parks D.H."/>
            <person name="Jiang X."/>
            <person name="Yin X."/>
            <person name="Woodcroft B.J."/>
            <person name="Tyson G.W."/>
            <person name="Hugenholtz P."/>
            <person name="Polz M.F."/>
            <person name="Zhang T."/>
        </authorList>
    </citation>
    <scope>NUCLEOTIDE SEQUENCE</scope>
    <source>
        <strain evidence="3">HKST-UBA02</strain>
    </source>
</reference>
<feature type="compositionally biased region" description="Acidic residues" evidence="1">
    <location>
        <begin position="64"/>
        <end position="79"/>
    </location>
</feature>
<dbReference type="Proteomes" id="UP000739538">
    <property type="component" value="Unassembled WGS sequence"/>
</dbReference>
<reference evidence="3" key="1">
    <citation type="submission" date="2020-04" db="EMBL/GenBank/DDBJ databases">
        <authorList>
            <person name="Zhang T."/>
        </authorList>
    </citation>
    <scope>NUCLEOTIDE SEQUENCE</scope>
    <source>
        <strain evidence="3">HKST-UBA02</strain>
    </source>
</reference>
<dbReference type="EMBL" id="JAGQHS010000287">
    <property type="protein sequence ID" value="MCA9759210.1"/>
    <property type="molecule type" value="Genomic_DNA"/>
</dbReference>
<dbReference type="Gene3D" id="3.10.180.10">
    <property type="entry name" value="2,3-Dihydroxybiphenyl 1,2-Dioxygenase, domain 1"/>
    <property type="match status" value="1"/>
</dbReference>
<evidence type="ECO:0000256" key="1">
    <source>
        <dbReference type="SAM" id="MobiDB-lite"/>
    </source>
</evidence>
<accession>A0A956NL77</accession>
<evidence type="ECO:0000259" key="2">
    <source>
        <dbReference type="PROSITE" id="PS51819"/>
    </source>
</evidence>
<dbReference type="InterPro" id="IPR029068">
    <property type="entry name" value="Glyas_Bleomycin-R_OHBP_Dase"/>
</dbReference>
<protein>
    <submittedName>
        <fullName evidence="3">VOC family protein</fullName>
    </submittedName>
</protein>
<evidence type="ECO:0000313" key="4">
    <source>
        <dbReference type="Proteomes" id="UP000739538"/>
    </source>
</evidence>
<dbReference type="InterPro" id="IPR037523">
    <property type="entry name" value="VOC_core"/>
</dbReference>
<sequence length="149" mass="16259">MRFGHVELFIQDIAAARVFYEQVLGAVLVSEQAEGRILWFELGGMEILLRPGRPVVTNADDVADTNADDATDMNPDDATDTIPGDTGRRAGQTYRDSLSALVLYTDDLAAEAARLRGRGVRFEGDDGPGCLTFRDPDGNWFQLTDPSGH</sequence>
<dbReference type="AlphaFoldDB" id="A0A956NL77"/>
<name>A0A956NL77_UNCEI</name>
<gene>
    <name evidence="3" type="ORF">KDA27_25675</name>
</gene>
<dbReference type="Pfam" id="PF00903">
    <property type="entry name" value="Glyoxalase"/>
    <property type="match status" value="1"/>
</dbReference>
<organism evidence="3 4">
    <name type="scientific">Eiseniibacteriota bacterium</name>
    <dbReference type="NCBI Taxonomy" id="2212470"/>
    <lineage>
        <taxon>Bacteria</taxon>
        <taxon>Candidatus Eiseniibacteriota</taxon>
    </lineage>
</organism>
<proteinExistence type="predicted"/>
<feature type="region of interest" description="Disordered" evidence="1">
    <location>
        <begin position="64"/>
        <end position="90"/>
    </location>
</feature>
<dbReference type="InterPro" id="IPR004360">
    <property type="entry name" value="Glyas_Fos-R_dOase_dom"/>
</dbReference>
<comment type="caution">
    <text evidence="3">The sequence shown here is derived from an EMBL/GenBank/DDBJ whole genome shotgun (WGS) entry which is preliminary data.</text>
</comment>
<evidence type="ECO:0000313" key="3">
    <source>
        <dbReference type="EMBL" id="MCA9759210.1"/>
    </source>
</evidence>
<dbReference type="SUPFAM" id="SSF54593">
    <property type="entry name" value="Glyoxalase/Bleomycin resistance protein/Dihydroxybiphenyl dioxygenase"/>
    <property type="match status" value="1"/>
</dbReference>